<dbReference type="AlphaFoldDB" id="A0A381PB49"/>
<evidence type="ECO:0000313" key="11">
    <source>
        <dbReference type="EMBL" id="SUZ63537.1"/>
    </source>
</evidence>
<dbReference type="SUPFAM" id="SSF53244">
    <property type="entry name" value="MurD-like peptide ligases, peptide-binding domain"/>
    <property type="match status" value="1"/>
</dbReference>
<dbReference type="SUPFAM" id="SSF53623">
    <property type="entry name" value="MurD-like peptide ligases, catalytic domain"/>
    <property type="match status" value="1"/>
</dbReference>
<dbReference type="Gene3D" id="3.40.1190.10">
    <property type="entry name" value="Mur-like, catalytic domain"/>
    <property type="match status" value="1"/>
</dbReference>
<keyword evidence="4" id="KW-0547">Nucleotide-binding</keyword>
<dbReference type="InterPro" id="IPR036615">
    <property type="entry name" value="Mur_ligase_C_dom_sf"/>
</dbReference>
<evidence type="ECO:0000256" key="4">
    <source>
        <dbReference type="ARBA" id="ARBA00022741"/>
    </source>
</evidence>
<keyword evidence="6" id="KW-0133">Cell shape</keyword>
<dbReference type="GO" id="GO:0051301">
    <property type="term" value="P:cell division"/>
    <property type="evidence" value="ECO:0007669"/>
    <property type="project" value="InterPro"/>
</dbReference>
<evidence type="ECO:0000259" key="9">
    <source>
        <dbReference type="Pfam" id="PF02875"/>
    </source>
</evidence>
<dbReference type="InterPro" id="IPR018109">
    <property type="entry name" value="Folylpolyglutamate_synth_CS"/>
</dbReference>
<evidence type="ECO:0000256" key="5">
    <source>
        <dbReference type="ARBA" id="ARBA00022840"/>
    </source>
</evidence>
<accession>A0A381PB49</accession>
<dbReference type="InterPro" id="IPR004101">
    <property type="entry name" value="Mur_ligase_C"/>
</dbReference>
<dbReference type="PANTHER" id="PTHR23135">
    <property type="entry name" value="MUR LIGASE FAMILY MEMBER"/>
    <property type="match status" value="1"/>
</dbReference>
<dbReference type="Pfam" id="PF08245">
    <property type="entry name" value="Mur_ligase_M"/>
    <property type="match status" value="1"/>
</dbReference>
<dbReference type="GO" id="GO:0008360">
    <property type="term" value="P:regulation of cell shape"/>
    <property type="evidence" value="ECO:0007669"/>
    <property type="project" value="UniProtKB-KW"/>
</dbReference>
<dbReference type="EMBL" id="UINC01000918">
    <property type="protein sequence ID" value="SUZ63537.1"/>
    <property type="molecule type" value="Genomic_DNA"/>
</dbReference>
<dbReference type="PROSITE" id="PS01011">
    <property type="entry name" value="FOLYLPOLYGLU_SYNT_1"/>
    <property type="match status" value="1"/>
</dbReference>
<keyword evidence="3" id="KW-0436">Ligase</keyword>
<dbReference type="GO" id="GO:0009252">
    <property type="term" value="P:peptidoglycan biosynthetic process"/>
    <property type="evidence" value="ECO:0007669"/>
    <property type="project" value="UniProtKB-KW"/>
</dbReference>
<keyword evidence="2" id="KW-0963">Cytoplasm</keyword>
<reference evidence="11" key="1">
    <citation type="submission" date="2018-05" db="EMBL/GenBank/DDBJ databases">
        <authorList>
            <person name="Lanie J.A."/>
            <person name="Ng W.-L."/>
            <person name="Kazmierczak K.M."/>
            <person name="Andrzejewski T.M."/>
            <person name="Davidsen T.M."/>
            <person name="Wayne K.J."/>
            <person name="Tettelin H."/>
            <person name="Glass J.I."/>
            <person name="Rusch D."/>
            <person name="Podicherti R."/>
            <person name="Tsui H.-C.T."/>
            <person name="Winkler M.E."/>
        </authorList>
    </citation>
    <scope>NUCLEOTIDE SEQUENCE</scope>
</reference>
<evidence type="ECO:0000256" key="3">
    <source>
        <dbReference type="ARBA" id="ARBA00022598"/>
    </source>
</evidence>
<evidence type="ECO:0000256" key="8">
    <source>
        <dbReference type="ARBA" id="ARBA00023316"/>
    </source>
</evidence>
<keyword evidence="7" id="KW-0573">Peptidoglycan synthesis</keyword>
<sequence length="412" mass="45345">MSIPNIKVTNPRKEVSRIAAEFYNHPTKKMNVVGITGTNGKTSTASLLTSILNSAGKKAAQIGTLGIIAEGYSENKSLTTPDSITLHQNLNNLCNDGFTHIVMEASSHALDQYRINDIDFNFTVFTNLYPEHLDYHGTIENYFEAKVKLFTSYPNSTAAVINIDNEYGKAITTRCTVPVINTSMFSNTDISFLNYKISLNGIHGTIQAGGISYNIESSMIGEFNVENILCATATGSTMGIGKKAIEDGINLCKSIPGRMEIFSLRSGGTAIVDYAHTPDAYEKVLSTIKELMIDSKAKIYIVFGCGGDRDRSKRSVMASIAEQYATHSFVTPDNPRNEKLPEINEEIVSGFKKNNFDVFMDREKGLRAALDMAVKNDIVIVLGKGREEYQEIGGKLISYSDINIINEYCHES</sequence>
<evidence type="ECO:0000259" key="10">
    <source>
        <dbReference type="Pfam" id="PF08245"/>
    </source>
</evidence>
<dbReference type="GO" id="GO:0071555">
    <property type="term" value="P:cell wall organization"/>
    <property type="evidence" value="ECO:0007669"/>
    <property type="project" value="UniProtKB-KW"/>
</dbReference>
<organism evidence="11">
    <name type="scientific">marine metagenome</name>
    <dbReference type="NCBI Taxonomy" id="408172"/>
    <lineage>
        <taxon>unclassified sequences</taxon>
        <taxon>metagenomes</taxon>
        <taxon>ecological metagenomes</taxon>
    </lineage>
</organism>
<dbReference type="NCBIfam" id="TIGR01085">
    <property type="entry name" value="murE"/>
    <property type="match status" value="1"/>
</dbReference>
<dbReference type="GO" id="GO:0005524">
    <property type="term" value="F:ATP binding"/>
    <property type="evidence" value="ECO:0007669"/>
    <property type="project" value="UniProtKB-KW"/>
</dbReference>
<dbReference type="Gene3D" id="3.90.190.20">
    <property type="entry name" value="Mur ligase, C-terminal domain"/>
    <property type="match status" value="1"/>
</dbReference>
<keyword evidence="5" id="KW-0067">ATP-binding</keyword>
<evidence type="ECO:0000256" key="2">
    <source>
        <dbReference type="ARBA" id="ARBA00022490"/>
    </source>
</evidence>
<dbReference type="NCBIfam" id="NF001126">
    <property type="entry name" value="PRK00139.1-4"/>
    <property type="match status" value="1"/>
</dbReference>
<proteinExistence type="inferred from homology"/>
<dbReference type="Pfam" id="PF02875">
    <property type="entry name" value="Mur_ligase_C"/>
    <property type="match status" value="1"/>
</dbReference>
<evidence type="ECO:0000256" key="1">
    <source>
        <dbReference type="ARBA" id="ARBA00005898"/>
    </source>
</evidence>
<dbReference type="InterPro" id="IPR005761">
    <property type="entry name" value="UDP-N-AcMur-Glu-dNH2Pim_ligase"/>
</dbReference>
<dbReference type="GO" id="GO:0005737">
    <property type="term" value="C:cytoplasm"/>
    <property type="evidence" value="ECO:0007669"/>
    <property type="project" value="InterPro"/>
</dbReference>
<name>A0A381PB49_9ZZZZ</name>
<protein>
    <recommendedName>
        <fullName evidence="12">Mur ligase central domain-containing protein</fullName>
    </recommendedName>
</protein>
<feature type="domain" description="Mur ligase C-terminal" evidence="9">
    <location>
        <begin position="257"/>
        <end position="385"/>
    </location>
</feature>
<dbReference type="InterPro" id="IPR013221">
    <property type="entry name" value="Mur_ligase_cen"/>
</dbReference>
<dbReference type="InterPro" id="IPR036565">
    <property type="entry name" value="Mur-like_cat_sf"/>
</dbReference>
<comment type="similarity">
    <text evidence="1">Belongs to the MurCDEF family. MurE subfamily.</text>
</comment>
<evidence type="ECO:0008006" key="12">
    <source>
        <dbReference type="Google" id="ProtNLM"/>
    </source>
</evidence>
<dbReference type="GO" id="GO:0004326">
    <property type="term" value="F:tetrahydrofolylpolyglutamate synthase activity"/>
    <property type="evidence" value="ECO:0007669"/>
    <property type="project" value="InterPro"/>
</dbReference>
<dbReference type="PANTHER" id="PTHR23135:SF4">
    <property type="entry name" value="UDP-N-ACETYLMURAMOYL-L-ALANYL-D-GLUTAMATE--2,6-DIAMINOPIMELATE LIGASE MURE HOMOLOG, CHLOROPLASTIC"/>
    <property type="match status" value="1"/>
</dbReference>
<keyword evidence="8" id="KW-0961">Cell wall biogenesis/degradation</keyword>
<evidence type="ECO:0000256" key="7">
    <source>
        <dbReference type="ARBA" id="ARBA00022984"/>
    </source>
</evidence>
<gene>
    <name evidence="11" type="ORF">METZ01_LOCUS16391</name>
</gene>
<feature type="domain" description="Mur ligase central" evidence="10">
    <location>
        <begin position="35"/>
        <end position="234"/>
    </location>
</feature>
<evidence type="ECO:0000256" key="6">
    <source>
        <dbReference type="ARBA" id="ARBA00022960"/>
    </source>
</evidence>